<feature type="transmembrane region" description="Helical" evidence="1">
    <location>
        <begin position="89"/>
        <end position="113"/>
    </location>
</feature>
<dbReference type="PANTHER" id="PTHR40465">
    <property type="entry name" value="CHROMOSOME 1, WHOLE GENOME SHOTGUN SEQUENCE"/>
    <property type="match status" value="1"/>
</dbReference>
<keyword evidence="1" id="KW-1133">Transmembrane helix</keyword>
<organism evidence="3 4">
    <name type="scientific">Phanerochaete sordida</name>
    <dbReference type="NCBI Taxonomy" id="48140"/>
    <lineage>
        <taxon>Eukaryota</taxon>
        <taxon>Fungi</taxon>
        <taxon>Dikarya</taxon>
        <taxon>Basidiomycota</taxon>
        <taxon>Agaricomycotina</taxon>
        <taxon>Agaricomycetes</taxon>
        <taxon>Polyporales</taxon>
        <taxon>Phanerochaetaceae</taxon>
        <taxon>Phanerochaete</taxon>
    </lineage>
</organism>
<keyword evidence="1" id="KW-0472">Membrane</keyword>
<feature type="transmembrane region" description="Helical" evidence="1">
    <location>
        <begin position="16"/>
        <end position="40"/>
    </location>
</feature>
<keyword evidence="1" id="KW-0812">Transmembrane</keyword>
<evidence type="ECO:0000313" key="4">
    <source>
        <dbReference type="Proteomes" id="UP000703269"/>
    </source>
</evidence>
<dbReference type="Pfam" id="PF20152">
    <property type="entry name" value="DUF6534"/>
    <property type="match status" value="1"/>
</dbReference>
<name>A0A9P3LEQ2_9APHY</name>
<comment type="caution">
    <text evidence="3">The sequence shown here is derived from an EMBL/GenBank/DDBJ whole genome shotgun (WGS) entry which is preliminary data.</text>
</comment>
<dbReference type="EMBL" id="BPQB01000023">
    <property type="protein sequence ID" value="GJE91839.1"/>
    <property type="molecule type" value="Genomic_DNA"/>
</dbReference>
<dbReference type="AlphaFoldDB" id="A0A9P3LEQ2"/>
<proteinExistence type="predicted"/>
<dbReference type="PANTHER" id="PTHR40465:SF1">
    <property type="entry name" value="DUF6534 DOMAIN-CONTAINING PROTEIN"/>
    <property type="match status" value="1"/>
</dbReference>
<gene>
    <name evidence="3" type="ORF">PsYK624_079900</name>
</gene>
<evidence type="ECO:0000259" key="2">
    <source>
        <dbReference type="Pfam" id="PF20152"/>
    </source>
</evidence>
<accession>A0A9P3LEQ2</accession>
<dbReference type="Proteomes" id="UP000703269">
    <property type="component" value="Unassembled WGS sequence"/>
</dbReference>
<keyword evidence="4" id="KW-1185">Reference proteome</keyword>
<sequence length="272" mass="30396">MDLIERFGDWKQHDRITWGVGASVALTALVTFLVLCFFIYRVYRISNGNKMLTIPLAFLALFRLVAAAVSTSEMIRLSSYSGFVKDYGWVFTMGLSSAVALDITVTAAMTFYLRRNKSDFSTLNDIIDTLIVYTVQTGMITCCTTIASLACWVSMPNNLIFLGLHFTIPKLYANSFLAMLNSRVTLVETRSSSSGATDRRRPVMLSDFSKGSQARWRRPGSTAISKTLEISVQTTVDRDLCNGDFHSRPDHFEVSDEEIARCEEPKALSTPE</sequence>
<reference evidence="3 4" key="1">
    <citation type="submission" date="2021-08" db="EMBL/GenBank/DDBJ databases">
        <title>Draft Genome Sequence of Phanerochaete sordida strain YK-624.</title>
        <authorList>
            <person name="Mori T."/>
            <person name="Dohra H."/>
            <person name="Suzuki T."/>
            <person name="Kawagishi H."/>
            <person name="Hirai H."/>
        </authorList>
    </citation>
    <scope>NUCLEOTIDE SEQUENCE [LARGE SCALE GENOMIC DNA]</scope>
    <source>
        <strain evidence="3 4">YK-624</strain>
    </source>
</reference>
<feature type="transmembrane region" description="Helical" evidence="1">
    <location>
        <begin position="52"/>
        <end position="69"/>
    </location>
</feature>
<feature type="domain" description="DUF6534" evidence="2">
    <location>
        <begin position="98"/>
        <end position="184"/>
    </location>
</feature>
<dbReference type="OrthoDB" id="3206554at2759"/>
<evidence type="ECO:0000313" key="3">
    <source>
        <dbReference type="EMBL" id="GJE91839.1"/>
    </source>
</evidence>
<protein>
    <recommendedName>
        <fullName evidence="2">DUF6534 domain-containing protein</fullName>
    </recommendedName>
</protein>
<evidence type="ECO:0000256" key="1">
    <source>
        <dbReference type="SAM" id="Phobius"/>
    </source>
</evidence>
<dbReference type="InterPro" id="IPR045339">
    <property type="entry name" value="DUF6534"/>
</dbReference>